<protein>
    <submittedName>
        <fullName evidence="2">Uncharacterized protein</fullName>
    </submittedName>
</protein>
<name>A0A1Z1F8L9_9SPHN</name>
<dbReference type="KEGG" id="cman:A9D14_01870"/>
<feature type="transmembrane region" description="Helical" evidence="1">
    <location>
        <begin position="33"/>
        <end position="51"/>
    </location>
</feature>
<dbReference type="EMBL" id="CP060052">
    <property type="protein sequence ID" value="QNE05027.1"/>
    <property type="molecule type" value="Genomic_DNA"/>
</dbReference>
<sequence>MADIALSLMVLCAAVMTVAAFFAFRRGDRKQGALMLVLAAVLAINVAIWTVPGPGETLSDASEGGG</sequence>
<evidence type="ECO:0000313" key="3">
    <source>
        <dbReference type="EMBL" id="QNE05027.1"/>
    </source>
</evidence>
<keyword evidence="4" id="KW-1185">Reference proteome</keyword>
<organism evidence="2 4">
    <name type="scientific">Croceicoccus marinus</name>
    <dbReference type="NCBI Taxonomy" id="450378"/>
    <lineage>
        <taxon>Bacteria</taxon>
        <taxon>Pseudomonadati</taxon>
        <taxon>Pseudomonadota</taxon>
        <taxon>Alphaproteobacteria</taxon>
        <taxon>Sphingomonadales</taxon>
        <taxon>Erythrobacteraceae</taxon>
        <taxon>Croceicoccus</taxon>
    </lineage>
</organism>
<accession>A0A1Z1F8L9</accession>
<dbReference type="EMBL" id="CP019602">
    <property type="protein sequence ID" value="ARU15151.1"/>
    <property type="molecule type" value="Genomic_DNA"/>
</dbReference>
<dbReference type="AlphaFoldDB" id="A0A1Z1F8L9"/>
<keyword evidence="1" id="KW-0472">Membrane</keyword>
<dbReference type="Proteomes" id="UP000195807">
    <property type="component" value="Chromosome"/>
</dbReference>
<feature type="transmembrane region" description="Helical" evidence="1">
    <location>
        <begin position="6"/>
        <end position="24"/>
    </location>
</feature>
<evidence type="ECO:0000313" key="5">
    <source>
        <dbReference type="Proteomes" id="UP000515297"/>
    </source>
</evidence>
<dbReference type="RefSeq" id="WP_066842462.1">
    <property type="nucleotide sequence ID" value="NZ_CP019602.1"/>
</dbReference>
<dbReference type="Proteomes" id="UP000515297">
    <property type="component" value="Chromosome"/>
</dbReference>
<keyword evidence="1" id="KW-1133">Transmembrane helix</keyword>
<reference evidence="2 4" key="1">
    <citation type="submission" date="2017-01" db="EMBL/GenBank/DDBJ databases">
        <title>Complete genome sequence of esterase-producing bacterium Croceicoccus marinus E4A9.</title>
        <authorList>
            <person name="Wu Y.-H."/>
            <person name="Cheng H."/>
            <person name="Xu L."/>
            <person name="Huo Y.-Y."/>
            <person name="Wang C.-S."/>
            <person name="Xu X.-W."/>
        </authorList>
    </citation>
    <scope>NUCLEOTIDE SEQUENCE [LARGE SCALE GENOMIC DNA]</scope>
    <source>
        <strain evidence="2 4">E4A9</strain>
    </source>
</reference>
<evidence type="ECO:0000313" key="4">
    <source>
        <dbReference type="Proteomes" id="UP000195807"/>
    </source>
</evidence>
<keyword evidence="1" id="KW-0812">Transmembrane</keyword>
<proteinExistence type="predicted"/>
<gene>
    <name evidence="2" type="ORF">A9D14_01870</name>
    <name evidence="3" type="ORF">H4O24_14160</name>
</gene>
<evidence type="ECO:0000313" key="2">
    <source>
        <dbReference type="EMBL" id="ARU15151.1"/>
    </source>
</evidence>
<evidence type="ECO:0000256" key="1">
    <source>
        <dbReference type="SAM" id="Phobius"/>
    </source>
</evidence>
<reference evidence="3 5" key="2">
    <citation type="submission" date="2020-08" db="EMBL/GenBank/DDBJ databases">
        <authorList>
            <person name="Liu G."/>
            <person name="Sun C."/>
        </authorList>
    </citation>
    <scope>NUCLEOTIDE SEQUENCE [LARGE SCALE GENOMIC DNA]</scope>
    <source>
        <strain evidence="3 5">OT19</strain>
    </source>
</reference>